<dbReference type="Proteomes" id="UP000257109">
    <property type="component" value="Unassembled WGS sequence"/>
</dbReference>
<evidence type="ECO:0000313" key="2">
    <source>
        <dbReference type="EMBL" id="RDX95658.1"/>
    </source>
</evidence>
<keyword evidence="1" id="KW-0812">Transmembrane</keyword>
<organism evidence="2 3">
    <name type="scientific">Mucuna pruriens</name>
    <name type="common">Velvet bean</name>
    <name type="synonym">Dolichos pruriens</name>
    <dbReference type="NCBI Taxonomy" id="157652"/>
    <lineage>
        <taxon>Eukaryota</taxon>
        <taxon>Viridiplantae</taxon>
        <taxon>Streptophyta</taxon>
        <taxon>Embryophyta</taxon>
        <taxon>Tracheophyta</taxon>
        <taxon>Spermatophyta</taxon>
        <taxon>Magnoliopsida</taxon>
        <taxon>eudicotyledons</taxon>
        <taxon>Gunneridae</taxon>
        <taxon>Pentapetalae</taxon>
        <taxon>rosids</taxon>
        <taxon>fabids</taxon>
        <taxon>Fabales</taxon>
        <taxon>Fabaceae</taxon>
        <taxon>Papilionoideae</taxon>
        <taxon>50 kb inversion clade</taxon>
        <taxon>NPAAA clade</taxon>
        <taxon>indigoferoid/millettioid clade</taxon>
        <taxon>Phaseoleae</taxon>
        <taxon>Mucuna</taxon>
    </lineage>
</organism>
<evidence type="ECO:0000256" key="1">
    <source>
        <dbReference type="SAM" id="Phobius"/>
    </source>
</evidence>
<keyword evidence="1" id="KW-1133">Transmembrane helix</keyword>
<gene>
    <name evidence="2" type="ORF">CR513_21787</name>
</gene>
<protein>
    <submittedName>
        <fullName evidence="2">Uncharacterized protein</fullName>
    </submittedName>
</protein>
<feature type="transmembrane region" description="Helical" evidence="1">
    <location>
        <begin position="16"/>
        <end position="37"/>
    </location>
</feature>
<accession>A0A371GYM6</accession>
<sequence>MSNIKLFRIDLSPDNVVVMNVIVDSMVVEMTYVVVLVKEQPMFSAVRWQNLLFVKPEFLESSKQSIIQLWNSMGQPNEFSFCNKLKA</sequence>
<dbReference type="EMBL" id="QJKJ01004077">
    <property type="protein sequence ID" value="RDX95658.1"/>
    <property type="molecule type" value="Genomic_DNA"/>
</dbReference>
<comment type="caution">
    <text evidence="2">The sequence shown here is derived from an EMBL/GenBank/DDBJ whole genome shotgun (WGS) entry which is preliminary data.</text>
</comment>
<dbReference type="OrthoDB" id="754047at2759"/>
<evidence type="ECO:0000313" key="3">
    <source>
        <dbReference type="Proteomes" id="UP000257109"/>
    </source>
</evidence>
<reference evidence="2" key="1">
    <citation type="submission" date="2018-05" db="EMBL/GenBank/DDBJ databases">
        <title>Draft genome of Mucuna pruriens seed.</title>
        <authorList>
            <person name="Nnadi N.E."/>
            <person name="Vos R."/>
            <person name="Hasami M.H."/>
            <person name="Devisetty U.K."/>
            <person name="Aguiy J.C."/>
        </authorList>
    </citation>
    <scope>NUCLEOTIDE SEQUENCE [LARGE SCALE GENOMIC DNA]</scope>
    <source>
        <strain evidence="2">JCA_2017</strain>
    </source>
</reference>
<keyword evidence="1" id="KW-0472">Membrane</keyword>
<dbReference type="AlphaFoldDB" id="A0A371GYM6"/>
<keyword evidence="3" id="KW-1185">Reference proteome</keyword>
<feature type="non-terminal residue" evidence="2">
    <location>
        <position position="1"/>
    </location>
</feature>
<name>A0A371GYM6_MUCPR</name>
<proteinExistence type="predicted"/>